<sequence>MVNPDKIIINSIVFKKELDQGVSQLDLLKKIAQIGLRCFEVRREFLHNGEEELKAMKEMADALKLTLFYSVNEDLLCHHQLNPELEQLLQQAIVLGAPFIKLNIGDASKVSFHQLEQLRQLMDKTLPIKVENNQDPIGASLKNCHHFMTRIKEARLPISFVFDTANWIFVGESLTEAVSLMKESTDYLHCKNYEMSNHLPGLSEGLFKGEIKVKHLLSEFTNLSYLALEYPTDTASLLMDIAEITDER</sequence>
<dbReference type="InterPro" id="IPR036237">
    <property type="entry name" value="Xyl_isomerase-like_sf"/>
</dbReference>
<proteinExistence type="predicted"/>
<dbReference type="Gene3D" id="3.20.20.150">
    <property type="entry name" value="Divalent-metal-dependent TIM barrel enzymes"/>
    <property type="match status" value="1"/>
</dbReference>
<keyword evidence="1" id="KW-0378">Hydrolase</keyword>
<dbReference type="GO" id="GO:0004519">
    <property type="term" value="F:endonuclease activity"/>
    <property type="evidence" value="ECO:0007669"/>
    <property type="project" value="UniProtKB-KW"/>
</dbReference>
<evidence type="ECO:0000313" key="1">
    <source>
        <dbReference type="EMBL" id="AHY16670.1"/>
    </source>
</evidence>
<gene>
    <name evidence="1" type="ORF">DQ08_09565</name>
</gene>
<dbReference type="Proteomes" id="UP000025245">
    <property type="component" value="Chromosome"/>
</dbReference>
<dbReference type="SUPFAM" id="SSF51658">
    <property type="entry name" value="Xylose isomerase-like"/>
    <property type="match status" value="1"/>
</dbReference>
<dbReference type="RefSeq" id="WP_121796668.1">
    <property type="nucleotide sequence ID" value="NZ_CP117058.1"/>
</dbReference>
<name>A0ABM5QKC5_STRIN</name>
<keyword evidence="1" id="KW-0255">Endonuclease</keyword>
<accession>A0ABM5QKC5</accession>
<evidence type="ECO:0000313" key="2">
    <source>
        <dbReference type="Proteomes" id="UP000025245"/>
    </source>
</evidence>
<organism evidence="1 2">
    <name type="scientific">Streptococcus iniae</name>
    <name type="common">Streptococcus shiloi</name>
    <dbReference type="NCBI Taxonomy" id="1346"/>
    <lineage>
        <taxon>Bacteria</taxon>
        <taxon>Bacillati</taxon>
        <taxon>Bacillota</taxon>
        <taxon>Bacilli</taxon>
        <taxon>Lactobacillales</taxon>
        <taxon>Streptococcaceae</taxon>
        <taxon>Streptococcus</taxon>
    </lineage>
</organism>
<reference evidence="1 2" key="1">
    <citation type="journal article" date="2014" name="Genome Announc.">
        <title>Complete Genome Sequence of a Virulent Strain, Streptococcus iniae ISET0901, Isolated from Diseased Tilapia.</title>
        <authorList>
            <person name="Pridgeon J.W."/>
            <person name="Zhang D."/>
            <person name="Zhang L."/>
        </authorList>
    </citation>
    <scope>NUCLEOTIDE SEQUENCE [LARGE SCALE GENOMIC DNA]</scope>
    <source>
        <strain evidence="1 2">ISET0901</strain>
    </source>
</reference>
<protein>
    <submittedName>
        <fullName evidence="1">AP endonuclease</fullName>
    </submittedName>
</protein>
<dbReference type="EMBL" id="CP007586">
    <property type="protein sequence ID" value="AHY16670.1"/>
    <property type="molecule type" value="Genomic_DNA"/>
</dbReference>
<keyword evidence="1" id="KW-0540">Nuclease</keyword>
<keyword evidence="2" id="KW-1185">Reference proteome</keyword>